<gene>
    <name evidence="2" type="ORF">C7B77_07560</name>
</gene>
<proteinExistence type="predicted"/>
<dbReference type="Pfam" id="PF07862">
    <property type="entry name" value="Nif11"/>
    <property type="match status" value="1"/>
</dbReference>
<dbReference type="InterPro" id="IPR012903">
    <property type="entry name" value="Nif11"/>
</dbReference>
<feature type="domain" description="Nif11" evidence="1">
    <location>
        <begin position="25"/>
        <end position="74"/>
    </location>
</feature>
<name>A0A2T1GIQ5_9CYAN</name>
<dbReference type="NCBIfam" id="TIGR03798">
    <property type="entry name" value="leader_Nif11"/>
    <property type="match status" value="1"/>
</dbReference>
<accession>A0A2T1GIQ5</accession>
<evidence type="ECO:0000313" key="2">
    <source>
        <dbReference type="EMBL" id="PSB57661.1"/>
    </source>
</evidence>
<dbReference type="AlphaFoldDB" id="A0A2T1GIQ5"/>
<evidence type="ECO:0000259" key="1">
    <source>
        <dbReference type="Pfam" id="PF07862"/>
    </source>
</evidence>
<evidence type="ECO:0000313" key="3">
    <source>
        <dbReference type="Proteomes" id="UP000238937"/>
    </source>
</evidence>
<dbReference type="InterPro" id="IPR022516">
    <property type="entry name" value="CHP03798_Ocin"/>
</dbReference>
<keyword evidence="3" id="KW-1185">Reference proteome</keyword>
<dbReference type="OrthoDB" id="488523at2"/>
<organism evidence="2 3">
    <name type="scientific">Chamaesiphon polymorphus CCALA 037</name>
    <dbReference type="NCBI Taxonomy" id="2107692"/>
    <lineage>
        <taxon>Bacteria</taxon>
        <taxon>Bacillati</taxon>
        <taxon>Cyanobacteriota</taxon>
        <taxon>Cyanophyceae</taxon>
        <taxon>Gomontiellales</taxon>
        <taxon>Chamaesiphonaceae</taxon>
        <taxon>Chamaesiphon</taxon>
    </lineage>
</organism>
<sequence length="121" mass="13605">MYCQYRKELVIIKLLTSKLLRTLIMSRANVEGFYRFVEGNEQIQSQLKAAGSKEKFLEMAVQIGQENGYTFNAETVEEYLASTQQVPDAELSEEQLEAVAGGRAKGFTFCVTKSKCWGSVC</sequence>
<dbReference type="Proteomes" id="UP000238937">
    <property type="component" value="Unassembled WGS sequence"/>
</dbReference>
<comment type="caution">
    <text evidence="2">The sequence shown here is derived from an EMBL/GenBank/DDBJ whole genome shotgun (WGS) entry which is preliminary data.</text>
</comment>
<reference evidence="2 3" key="1">
    <citation type="submission" date="2018-03" db="EMBL/GenBank/DDBJ databases">
        <title>The ancient ancestry and fast evolution of plastids.</title>
        <authorList>
            <person name="Moore K.R."/>
            <person name="Magnabosco C."/>
            <person name="Momper L."/>
            <person name="Gold D.A."/>
            <person name="Bosak T."/>
            <person name="Fournier G.P."/>
        </authorList>
    </citation>
    <scope>NUCLEOTIDE SEQUENCE [LARGE SCALE GENOMIC DNA]</scope>
    <source>
        <strain evidence="2 3">CCALA 037</strain>
    </source>
</reference>
<protein>
    <submittedName>
        <fullName evidence="2">Nif11-like leader peptide family natural product</fullName>
    </submittedName>
</protein>
<dbReference type="EMBL" id="PVWO01000067">
    <property type="protein sequence ID" value="PSB57661.1"/>
    <property type="molecule type" value="Genomic_DNA"/>
</dbReference>